<dbReference type="InterPro" id="IPR001296">
    <property type="entry name" value="Glyco_trans_1"/>
</dbReference>
<dbReference type="PANTHER" id="PTHR46401:SF2">
    <property type="entry name" value="GLYCOSYLTRANSFERASE WBBK-RELATED"/>
    <property type="match status" value="1"/>
</dbReference>
<evidence type="ECO:0000259" key="2">
    <source>
        <dbReference type="Pfam" id="PF00534"/>
    </source>
</evidence>
<sequence>MKILITGNYHPDNERTRDLICGLKQIGAKIIPLPYKSLKLDTAKKISEISKTVDAVFLPGFTHNNVKQIKKISNAPVLFNPEISRYLSKVYDEKETIKFTPGAINSFYKDYRALKYADRVFTETKQYKHYFMNKMGVKAQKIIVMPPAVDTSKYHPIKNIAPDEFFRIVTIIENATLDSIEVIINAANLLHGQNFKFDLLGSHPEQVKILKLISSKNLKNVNMMNYETDEELNKFINYSSACIGIFGDSKRSNMGVPKEILKYAACGKPIISKNSMAIKEVFTPGKDIIAIENSAEKIASMIRELKNDPEMGLMLGKMAVKTIETKFQSKNSASILLKTIKRIKEKRL</sequence>
<dbReference type="RefSeq" id="WP_169684675.1">
    <property type="nucleotide sequence ID" value="NZ_JABBNU010000012.1"/>
</dbReference>
<evidence type="ECO:0000313" key="3">
    <source>
        <dbReference type="EMBL" id="NMM50310.1"/>
    </source>
</evidence>
<dbReference type="AlphaFoldDB" id="A0A848J728"/>
<proteinExistence type="predicted"/>
<dbReference type="EMBL" id="JABBNU010000012">
    <property type="protein sequence ID" value="NMM50310.1"/>
    <property type="molecule type" value="Genomic_DNA"/>
</dbReference>
<dbReference type="SUPFAM" id="SSF53756">
    <property type="entry name" value="UDP-Glycosyltransferase/glycogen phosphorylase"/>
    <property type="match status" value="1"/>
</dbReference>
<dbReference type="GO" id="GO:0009103">
    <property type="term" value="P:lipopolysaccharide biosynthetic process"/>
    <property type="evidence" value="ECO:0007669"/>
    <property type="project" value="TreeGrafter"/>
</dbReference>
<gene>
    <name evidence="3" type="ORF">HH304_18015</name>
</gene>
<comment type="caution">
    <text evidence="3">The sequence shown here is derived from an EMBL/GenBank/DDBJ whole genome shotgun (WGS) entry which is preliminary data.</text>
</comment>
<name>A0A848J728_9BACT</name>
<protein>
    <submittedName>
        <fullName evidence="3">Glycosyltransferase family 4 protein</fullName>
    </submittedName>
</protein>
<dbReference type="GO" id="GO:0016757">
    <property type="term" value="F:glycosyltransferase activity"/>
    <property type="evidence" value="ECO:0007669"/>
    <property type="project" value="InterPro"/>
</dbReference>
<evidence type="ECO:0000256" key="1">
    <source>
        <dbReference type="ARBA" id="ARBA00022679"/>
    </source>
</evidence>
<organism evidence="3 4">
    <name type="scientific">Marinigracilibium pacificum</name>
    <dbReference type="NCBI Taxonomy" id="2729599"/>
    <lineage>
        <taxon>Bacteria</taxon>
        <taxon>Pseudomonadati</taxon>
        <taxon>Bacteroidota</taxon>
        <taxon>Cytophagia</taxon>
        <taxon>Cytophagales</taxon>
        <taxon>Flammeovirgaceae</taxon>
        <taxon>Marinigracilibium</taxon>
    </lineage>
</organism>
<keyword evidence="4" id="KW-1185">Reference proteome</keyword>
<dbReference type="PANTHER" id="PTHR46401">
    <property type="entry name" value="GLYCOSYLTRANSFERASE WBBK-RELATED"/>
    <property type="match status" value="1"/>
</dbReference>
<reference evidence="3 4" key="1">
    <citation type="submission" date="2020-04" db="EMBL/GenBank/DDBJ databases">
        <title>Flammeovirgaceae bacterium KN852 isolated from deep sea.</title>
        <authorList>
            <person name="Zhang D.-C."/>
        </authorList>
    </citation>
    <scope>NUCLEOTIDE SEQUENCE [LARGE SCALE GENOMIC DNA]</scope>
    <source>
        <strain evidence="3 4">KN852</strain>
    </source>
</reference>
<accession>A0A848J728</accession>
<dbReference type="Pfam" id="PF00534">
    <property type="entry name" value="Glycos_transf_1"/>
    <property type="match status" value="1"/>
</dbReference>
<keyword evidence="1 3" id="KW-0808">Transferase</keyword>
<dbReference type="Gene3D" id="3.40.50.2000">
    <property type="entry name" value="Glycogen Phosphorylase B"/>
    <property type="match status" value="2"/>
</dbReference>
<dbReference type="Proteomes" id="UP000559010">
    <property type="component" value="Unassembled WGS sequence"/>
</dbReference>
<evidence type="ECO:0000313" key="4">
    <source>
        <dbReference type="Proteomes" id="UP000559010"/>
    </source>
</evidence>
<feature type="domain" description="Glycosyl transferase family 1" evidence="2">
    <location>
        <begin position="180"/>
        <end position="319"/>
    </location>
</feature>